<feature type="chain" id="PRO_5001653269" evidence="1">
    <location>
        <begin position="19"/>
        <end position="172"/>
    </location>
</feature>
<keyword evidence="1" id="KW-0732">Signal</keyword>
<dbReference type="EMBL" id="HG938353">
    <property type="protein sequence ID" value="CDN46675.1"/>
    <property type="molecule type" value="Genomic_DNA"/>
</dbReference>
<dbReference type="GeneID" id="25391799"/>
<keyword evidence="3" id="KW-1185">Reference proteome</keyword>
<name>A0A068SNJ4_NEOGA</name>
<accession>A0A068SNJ4</accession>
<dbReference type="NCBIfam" id="NF041110">
    <property type="entry name" value="HPE1_fam_CxxC"/>
    <property type="match status" value="1"/>
</dbReference>
<proteinExistence type="predicted"/>
<gene>
    <name evidence="2" type="ORF">RG540_CH04840</name>
</gene>
<dbReference type="HOGENOM" id="CLU_133273_0_0_5"/>
<dbReference type="AlphaFoldDB" id="A0A068SNJ4"/>
<organism evidence="2 3">
    <name type="scientific">Neorhizobium galegae bv. orientalis str. HAMBI 540</name>
    <dbReference type="NCBI Taxonomy" id="1028800"/>
    <lineage>
        <taxon>Bacteria</taxon>
        <taxon>Pseudomonadati</taxon>
        <taxon>Pseudomonadota</taxon>
        <taxon>Alphaproteobacteria</taxon>
        <taxon>Hyphomicrobiales</taxon>
        <taxon>Rhizobiaceae</taxon>
        <taxon>Rhizobium/Agrobacterium group</taxon>
        <taxon>Neorhizobium</taxon>
    </lineage>
</organism>
<sequence>MRLVLATALVFASSSAFASSITVIDNTHKAGVSILTKSCASCPSAAAPKSDEATYKVPDLPAGIQKTEIIEINGEKKLVRTEVWLGGSPVIHVSKLPKWMAEENAIAELHPTTNGSTETQIATAEAKSDGIDADVLTSAVKTIGKAEVGIVEASLTPKPLALDTFELRTDRF</sequence>
<feature type="signal peptide" evidence="1">
    <location>
        <begin position="1"/>
        <end position="18"/>
    </location>
</feature>
<dbReference type="RefSeq" id="WP_051909222.1">
    <property type="nucleotide sequence ID" value="NZ_HG938353.1"/>
</dbReference>
<protein>
    <submittedName>
        <fullName evidence="2">Uncharacterized protein</fullName>
    </submittedName>
</protein>
<dbReference type="eggNOG" id="ENOG502ZEFH">
    <property type="taxonomic scope" value="Bacteria"/>
</dbReference>
<evidence type="ECO:0000313" key="3">
    <source>
        <dbReference type="Proteomes" id="UP000028181"/>
    </source>
</evidence>
<reference evidence="3" key="1">
    <citation type="journal article" date="2014" name="BMC Genomics">
        <title>Genome sequencing of two Neorhizobium galegae strains reveals a noeT gene responsible for the unusual acetylation of the nodulation factors.</title>
        <authorList>
            <person name="Osterman J."/>
            <person name="Marsh J."/>
            <person name="Laine P.K."/>
            <person name="Zeng Z."/>
            <person name="Alatalo E."/>
            <person name="Sullivan J.T."/>
            <person name="Young J.P."/>
            <person name="Thomas-Oates J."/>
            <person name="Paulin L."/>
            <person name="Lindstrom K."/>
        </authorList>
    </citation>
    <scope>NUCLEOTIDE SEQUENCE [LARGE SCALE GENOMIC DNA]</scope>
    <source>
        <strain evidence="3">HAMBI 540</strain>
    </source>
</reference>
<dbReference type="OrthoDB" id="8283437at2"/>
<dbReference type="KEGG" id="ngg:RG540_CH04840"/>
<dbReference type="Proteomes" id="UP000028181">
    <property type="component" value="Chromosome I"/>
</dbReference>
<dbReference type="PATRIC" id="fig|1028800.3.peg.482"/>
<evidence type="ECO:0000256" key="1">
    <source>
        <dbReference type="SAM" id="SignalP"/>
    </source>
</evidence>
<dbReference type="InterPro" id="IPR049748">
    <property type="entry name" value="HPE1-like_N_CxxC"/>
</dbReference>
<evidence type="ECO:0000313" key="2">
    <source>
        <dbReference type="EMBL" id="CDN46675.1"/>
    </source>
</evidence>